<dbReference type="AlphaFoldDB" id="A0A4U1IP27"/>
<dbReference type="RefSeq" id="WP_136935615.1">
    <property type="nucleotide sequence ID" value="NZ_SSMQ01000093.1"/>
</dbReference>
<name>A0A4U1IP27_9BACT</name>
<reference evidence="1 2" key="1">
    <citation type="submission" date="2019-04" db="EMBL/GenBank/DDBJ databases">
        <authorList>
            <person name="Li Y."/>
            <person name="Wang J."/>
        </authorList>
    </citation>
    <scope>NUCLEOTIDE SEQUENCE [LARGE SCALE GENOMIC DNA]</scope>
    <source>
        <strain evidence="1 2">DSM 14668</strain>
    </source>
</reference>
<keyword evidence="2" id="KW-1185">Reference proteome</keyword>
<dbReference type="EMBL" id="SSMQ01000093">
    <property type="protein sequence ID" value="TKC95822.1"/>
    <property type="molecule type" value="Genomic_DNA"/>
</dbReference>
<evidence type="ECO:0000313" key="2">
    <source>
        <dbReference type="Proteomes" id="UP000309215"/>
    </source>
</evidence>
<dbReference type="OrthoDB" id="9796131at2"/>
<accession>A0A4U1IP27</accession>
<organism evidence="1 2">
    <name type="scientific">Polyangium fumosum</name>
    <dbReference type="NCBI Taxonomy" id="889272"/>
    <lineage>
        <taxon>Bacteria</taxon>
        <taxon>Pseudomonadati</taxon>
        <taxon>Myxococcota</taxon>
        <taxon>Polyangia</taxon>
        <taxon>Polyangiales</taxon>
        <taxon>Polyangiaceae</taxon>
        <taxon>Polyangium</taxon>
    </lineage>
</organism>
<proteinExistence type="predicted"/>
<sequence>MSGIADRAKLLRLHPELNGIDFVEIANIAQTEIRIHFVNPVDDLVGVVTGATITGGDAIPKVPVLPIDDANDWDVPAKVLTLRVAAPGDFSTYTLALQSASGAGTQSLDPYFDHVPFSFKVGCPSLVDCEAQAAACTPPPADPPPIDYLAKDFESFRRALLEFSARRYPAWEERSPADFGVMFLETLSSVADDLSYLQDRITAEAWLETATERRSVVRHARLVDYEPRPATAARVLLQFEVTGGPIGAGLPVSTQGPDGTTLFFETGTGLGDQTKYPVNPLWNKFEPHWWNDDERCLHSGATEMWVEKHGLGLTAGQKILIDTLPAIPGDPPVRELVTLAADGEERIDPLAEGGGKVTRLVWRPEDALRRDHDLTRTTLSANLVPATQGQRFTETFATESAAMLGQKVALTRTGPEGTPQYLFPLDGAPLAWLYREDAPDARPWPEIRVTQVNTSPARPWVFRRNLLDAESFDEAFTVDPVRYARVGLPGPTGAAPMEYDGAEGDTIRFGDGSFGVIPEAKSVFQVTYRVGGGATGNVAADSITRIVPGGMLEMVAAKVTNPFPATGGADPETDEAVRKLAPHAFRAKTRRAVRKEDYERIAGELPWVQRAGTTFRYTGSWLSVFTAPDPRGTGELSLDRRIELIEELERVRLAGYESHVLPPHFVALDIVVEVCARRDAFKADVREAVLEALSAARRPDGSTGFFHLDRFTFGQGLWRSALEAAVQRVHGVDGVRVVQFRRRGSPIGFIDMPALVKVGKAEILRVDSNPSRPERGSVDVHVEGGK</sequence>
<dbReference type="Proteomes" id="UP000309215">
    <property type="component" value="Unassembled WGS sequence"/>
</dbReference>
<comment type="caution">
    <text evidence="1">The sequence shown here is derived from an EMBL/GenBank/DDBJ whole genome shotgun (WGS) entry which is preliminary data.</text>
</comment>
<evidence type="ECO:0000313" key="1">
    <source>
        <dbReference type="EMBL" id="TKC95822.1"/>
    </source>
</evidence>
<gene>
    <name evidence="1" type="ORF">E8A74_46440</name>
</gene>
<protein>
    <submittedName>
        <fullName evidence="1">Uncharacterized protein</fullName>
    </submittedName>
</protein>